<dbReference type="PANTHER" id="PTHR12147">
    <property type="entry name" value="METALLOPEPTIDASE M28 FAMILY MEMBER"/>
    <property type="match status" value="1"/>
</dbReference>
<dbReference type="SUPFAM" id="SSF53187">
    <property type="entry name" value="Zn-dependent exopeptidases"/>
    <property type="match status" value="1"/>
</dbReference>
<proteinExistence type="predicted"/>
<dbReference type="GO" id="GO:0006508">
    <property type="term" value="P:proteolysis"/>
    <property type="evidence" value="ECO:0007669"/>
    <property type="project" value="InterPro"/>
</dbReference>
<gene>
    <name evidence="2" type="ordered locus">RB2501_11962</name>
</gene>
<dbReference type="KEGG" id="rbi:RB2501_11962"/>
<dbReference type="InterPro" id="IPR045175">
    <property type="entry name" value="M28_fam"/>
</dbReference>
<dbReference type="Proteomes" id="UP000009049">
    <property type="component" value="Chromosome"/>
</dbReference>
<dbReference type="Gene3D" id="3.40.630.10">
    <property type="entry name" value="Zn peptidases"/>
    <property type="match status" value="1"/>
</dbReference>
<dbReference type="AlphaFoldDB" id="A4CMZ9"/>
<dbReference type="eggNOG" id="COG2234">
    <property type="taxonomic scope" value="Bacteria"/>
</dbReference>
<accession>A4CMZ9</accession>
<dbReference type="HOGENOM" id="CLU_890357_0_0_10"/>
<name>A4CMZ9_ROBBH</name>
<organism evidence="2 3">
    <name type="scientific">Robiginitalea biformata (strain ATCC BAA-864 / DSM 15991 / KCTC 12146 / HTCC2501)</name>
    <dbReference type="NCBI Taxonomy" id="313596"/>
    <lineage>
        <taxon>Bacteria</taxon>
        <taxon>Pseudomonadati</taxon>
        <taxon>Bacteroidota</taxon>
        <taxon>Flavobacteriia</taxon>
        <taxon>Flavobacteriales</taxon>
        <taxon>Flavobacteriaceae</taxon>
        <taxon>Robiginitalea</taxon>
    </lineage>
</organism>
<evidence type="ECO:0000259" key="1">
    <source>
        <dbReference type="Pfam" id="PF04389"/>
    </source>
</evidence>
<dbReference type="STRING" id="313596.RB2501_11962"/>
<dbReference type="GO" id="GO:0004177">
    <property type="term" value="F:aminopeptidase activity"/>
    <property type="evidence" value="ECO:0007669"/>
    <property type="project" value="UniProtKB-KW"/>
</dbReference>
<feature type="domain" description="Peptidase M28" evidence="1">
    <location>
        <begin position="119"/>
        <end position="316"/>
    </location>
</feature>
<reference evidence="2 3" key="1">
    <citation type="journal article" date="2009" name="J. Bacteriol.">
        <title>Complete genome sequence of Robiginitalea biformata HTCC2501.</title>
        <authorList>
            <person name="Oh H.M."/>
            <person name="Giovannoni S.J."/>
            <person name="Lee K."/>
            <person name="Ferriera S."/>
            <person name="Johnson J."/>
            <person name="Cho J.C."/>
        </authorList>
    </citation>
    <scope>NUCLEOTIDE SEQUENCE [LARGE SCALE GENOMIC DNA]</scope>
    <source>
        <strain evidence="3">ATCC BAA-864 / HTCC2501 / KCTC 12146</strain>
    </source>
</reference>
<dbReference type="GO" id="GO:0008235">
    <property type="term" value="F:metalloexopeptidase activity"/>
    <property type="evidence" value="ECO:0007669"/>
    <property type="project" value="InterPro"/>
</dbReference>
<dbReference type="EMBL" id="CP001712">
    <property type="protein sequence ID" value="EAR15041.1"/>
    <property type="molecule type" value="Genomic_DNA"/>
</dbReference>
<protein>
    <submittedName>
        <fullName evidence="2">Aminopeptidase</fullName>
    </submittedName>
</protein>
<dbReference type="InterPro" id="IPR007484">
    <property type="entry name" value="Peptidase_M28"/>
</dbReference>
<evidence type="ECO:0000313" key="3">
    <source>
        <dbReference type="Proteomes" id="UP000009049"/>
    </source>
</evidence>
<dbReference type="Pfam" id="PF04389">
    <property type="entry name" value="Peptidase_M28"/>
    <property type="match status" value="1"/>
</dbReference>
<keyword evidence="2" id="KW-0031">Aminopeptidase</keyword>
<dbReference type="PANTHER" id="PTHR12147:SF26">
    <property type="entry name" value="PEPTIDASE M28 DOMAIN-CONTAINING PROTEIN"/>
    <property type="match status" value="1"/>
</dbReference>
<evidence type="ECO:0000313" key="2">
    <source>
        <dbReference type="EMBL" id="EAR15041.1"/>
    </source>
</evidence>
<keyword evidence="2" id="KW-0378">Hydrolase</keyword>
<keyword evidence="2" id="KW-0645">Protease</keyword>
<sequence length="324" mass="35569">MLPVHETSYRLKSAYALLVLLIATACGQQSRTPGLLTAAIPGERMACQKRIVGDLSGANPLGSGDFLASRWSPGERSTARAYLKELIGTLGVEAREQTYTSPNLNPAIDLILEPFRGTNIYGVLPATGTSDSYIVLGAHYDSGKRNAPGAIDNATGIALIYDVVRELARESVRNRNIVLVFFDQEEEELIGSKAFVRLMKREAWDVHSVHCFDMVGWDADGDRAMEVFSASDSLLAAYRTTSRELGLPLKEIRIDPVGYDNNATDFDAFVPVGHPVIGAGECYYHKDSTPYKDTPGDTFDTVDFDYLLSCTRRVATILKKMTTE</sequence>
<keyword evidence="3" id="KW-1185">Reference proteome</keyword>